<dbReference type="STRING" id="262209.AWH69_08335"/>
<dbReference type="AlphaFoldDB" id="A0A176QE81"/>
<proteinExistence type="predicted"/>
<organism evidence="2 3">
    <name type="scientific">Janibacter melonis</name>
    <dbReference type="NCBI Taxonomy" id="262209"/>
    <lineage>
        <taxon>Bacteria</taxon>
        <taxon>Bacillati</taxon>
        <taxon>Actinomycetota</taxon>
        <taxon>Actinomycetes</taxon>
        <taxon>Micrococcales</taxon>
        <taxon>Intrasporangiaceae</taxon>
        <taxon>Janibacter</taxon>
    </lineage>
</organism>
<accession>A0A176QE81</accession>
<dbReference type="EMBL" id="LQZG01000002">
    <property type="protein sequence ID" value="OAB88005.1"/>
    <property type="molecule type" value="Genomic_DNA"/>
</dbReference>
<evidence type="ECO:0000313" key="2">
    <source>
        <dbReference type="EMBL" id="OAB88005.1"/>
    </source>
</evidence>
<reference evidence="2 3" key="1">
    <citation type="submission" date="2016-01" db="EMBL/GenBank/DDBJ databases">
        <title>Janibacter melonis strain CD11_4 genome sequencing and assembly.</title>
        <authorList>
            <person name="Nair G.R."/>
            <person name="Kaur G."/>
            <person name="Chander A.M."/>
            <person name="Mayilraj S."/>
        </authorList>
    </citation>
    <scope>NUCLEOTIDE SEQUENCE [LARGE SCALE GENOMIC DNA]</scope>
    <source>
        <strain evidence="2 3">CD11-4</strain>
    </source>
</reference>
<sequence>MGTSGHGHDHDHDEHDQHEHPGGGGTRSMTIRRVSLPAFETALAAATGQDVPAPEGAWTELERAELASGGTLRPSWARVLAAAPGAPVQVRVVARQDLVSFESDIALLPGIALVRTQRVRLRATAEGYEPAGREGAVELVAVDPEQLWAAVRRVLPPHEALRAAAHVTPLSRERHLAPPRGVAEDLRRRVETDPLGRTPGAVLESAVDDPELSAVLAGGEAQVALTVLARTGADVAVPVGSGHWVLADEHLCAVRTASGTLDVVGVEPGDVAAQLRYLVTGAHALVDEAITGQVGA</sequence>
<name>A0A176QE81_9MICO</name>
<evidence type="ECO:0008006" key="4">
    <source>
        <dbReference type="Google" id="ProtNLM"/>
    </source>
</evidence>
<evidence type="ECO:0000256" key="1">
    <source>
        <dbReference type="SAM" id="MobiDB-lite"/>
    </source>
</evidence>
<dbReference type="RefSeq" id="WP_068273942.1">
    <property type="nucleotide sequence ID" value="NZ_LQZG01000002.1"/>
</dbReference>
<gene>
    <name evidence="2" type="ORF">AWH69_08335</name>
</gene>
<evidence type="ECO:0000313" key="3">
    <source>
        <dbReference type="Proteomes" id="UP000076976"/>
    </source>
</evidence>
<comment type="caution">
    <text evidence="2">The sequence shown here is derived from an EMBL/GenBank/DDBJ whole genome shotgun (WGS) entry which is preliminary data.</text>
</comment>
<keyword evidence="3" id="KW-1185">Reference proteome</keyword>
<protein>
    <recommendedName>
        <fullName evidence="4">ESX secretion-associated protein EspG</fullName>
    </recommendedName>
</protein>
<feature type="compositionally biased region" description="Basic and acidic residues" evidence="1">
    <location>
        <begin position="1"/>
        <end position="21"/>
    </location>
</feature>
<feature type="region of interest" description="Disordered" evidence="1">
    <location>
        <begin position="1"/>
        <end position="29"/>
    </location>
</feature>
<dbReference type="Proteomes" id="UP000076976">
    <property type="component" value="Unassembled WGS sequence"/>
</dbReference>